<evidence type="ECO:0000313" key="2">
    <source>
        <dbReference type="EMBL" id="MBW8683405.1"/>
    </source>
</evidence>
<dbReference type="PROSITE" id="PS51257">
    <property type="entry name" value="PROKAR_LIPOPROTEIN"/>
    <property type="match status" value="1"/>
</dbReference>
<protein>
    <recommendedName>
        <fullName evidence="4">Lipoprotein</fullName>
    </recommendedName>
</protein>
<dbReference type="Proteomes" id="UP000812961">
    <property type="component" value="Unassembled WGS sequence"/>
</dbReference>
<feature type="chain" id="PRO_5047134081" description="Lipoprotein" evidence="1">
    <location>
        <begin position="20"/>
        <end position="177"/>
    </location>
</feature>
<keyword evidence="3" id="KW-1185">Reference proteome</keyword>
<dbReference type="RefSeq" id="WP_220248626.1">
    <property type="nucleotide sequence ID" value="NZ_JAICCF010000001.1"/>
</dbReference>
<evidence type="ECO:0000256" key="1">
    <source>
        <dbReference type="SAM" id="SignalP"/>
    </source>
</evidence>
<feature type="signal peptide" evidence="1">
    <location>
        <begin position="1"/>
        <end position="19"/>
    </location>
</feature>
<evidence type="ECO:0008006" key="4">
    <source>
        <dbReference type="Google" id="ProtNLM"/>
    </source>
</evidence>
<name>A0ABS7G8F3_9BACT</name>
<dbReference type="EMBL" id="JAICCF010000001">
    <property type="protein sequence ID" value="MBW8683405.1"/>
    <property type="molecule type" value="Genomic_DNA"/>
</dbReference>
<comment type="caution">
    <text evidence="2">The sequence shown here is derived from an EMBL/GenBank/DDBJ whole genome shotgun (WGS) entry which is preliminary data.</text>
</comment>
<accession>A0ABS7G8F3</accession>
<keyword evidence="1" id="KW-0732">Signal</keyword>
<proteinExistence type="predicted"/>
<sequence>MKIRNITYLFALGFMLALAACTNPTPENYFDRAVLNTNIFNDFASENFTRDLIATTVKHEGVQGNEAPNQAQMIVDNKAQYIEKALKDIKALKKTDETKEMLETSIALHEYVLPVYKNEYTALAKLCDSGAAKDDIAALALEIDNKYAAQFEELFVKLTNLGKAYAKAHDINVSWGK</sequence>
<evidence type="ECO:0000313" key="3">
    <source>
        <dbReference type="Proteomes" id="UP000812961"/>
    </source>
</evidence>
<organism evidence="2 3">
    <name type="scientific">Chitinophaga rhizophila</name>
    <dbReference type="NCBI Taxonomy" id="2866212"/>
    <lineage>
        <taxon>Bacteria</taxon>
        <taxon>Pseudomonadati</taxon>
        <taxon>Bacteroidota</taxon>
        <taxon>Chitinophagia</taxon>
        <taxon>Chitinophagales</taxon>
        <taxon>Chitinophagaceae</taxon>
        <taxon>Chitinophaga</taxon>
    </lineage>
</organism>
<gene>
    <name evidence="2" type="ORF">K1Y79_03580</name>
</gene>
<reference evidence="2 3" key="1">
    <citation type="submission" date="2021-08" db="EMBL/GenBank/DDBJ databases">
        <title>The genome sequence of Chitinophaga sp. B61.</title>
        <authorList>
            <person name="Zhang X."/>
        </authorList>
    </citation>
    <scope>NUCLEOTIDE SEQUENCE [LARGE SCALE GENOMIC DNA]</scope>
    <source>
        <strain evidence="2 3">B61</strain>
    </source>
</reference>